<feature type="compositionally biased region" description="Polar residues" evidence="2">
    <location>
        <begin position="1"/>
        <end position="15"/>
    </location>
</feature>
<feature type="transmembrane region" description="Helical" evidence="3">
    <location>
        <begin position="225"/>
        <end position="246"/>
    </location>
</feature>
<name>A0ABP0BFQ6_9PEZI</name>
<dbReference type="PANTHER" id="PTHR42910">
    <property type="entry name" value="TRANSPORTER SCO4007-RELATED"/>
    <property type="match status" value="1"/>
</dbReference>
<feature type="transmembrane region" description="Helical" evidence="3">
    <location>
        <begin position="100"/>
        <end position="121"/>
    </location>
</feature>
<feature type="transmembrane region" description="Helical" evidence="3">
    <location>
        <begin position="258"/>
        <end position="277"/>
    </location>
</feature>
<dbReference type="CDD" id="cd17324">
    <property type="entry name" value="MFS_NepI_like"/>
    <property type="match status" value="1"/>
</dbReference>
<gene>
    <name evidence="5" type="ORF">SEUCBS140593_003554</name>
</gene>
<feature type="transmembrane region" description="Helical" evidence="3">
    <location>
        <begin position="141"/>
        <end position="162"/>
    </location>
</feature>
<organism evidence="5 6">
    <name type="scientific">Sporothrix eucalyptigena</name>
    <dbReference type="NCBI Taxonomy" id="1812306"/>
    <lineage>
        <taxon>Eukaryota</taxon>
        <taxon>Fungi</taxon>
        <taxon>Dikarya</taxon>
        <taxon>Ascomycota</taxon>
        <taxon>Pezizomycotina</taxon>
        <taxon>Sordariomycetes</taxon>
        <taxon>Sordariomycetidae</taxon>
        <taxon>Ophiostomatales</taxon>
        <taxon>Ophiostomataceae</taxon>
        <taxon>Sporothrix</taxon>
    </lineage>
</organism>
<evidence type="ECO:0000256" key="2">
    <source>
        <dbReference type="SAM" id="MobiDB-lite"/>
    </source>
</evidence>
<dbReference type="InterPro" id="IPR020846">
    <property type="entry name" value="MFS_dom"/>
</dbReference>
<keyword evidence="6" id="KW-1185">Reference proteome</keyword>
<evidence type="ECO:0000256" key="3">
    <source>
        <dbReference type="SAM" id="Phobius"/>
    </source>
</evidence>
<dbReference type="PANTHER" id="PTHR42910:SF1">
    <property type="entry name" value="MAJOR FACILITATOR SUPERFAMILY (MFS) PROFILE DOMAIN-CONTAINING PROTEIN"/>
    <property type="match status" value="1"/>
</dbReference>
<feature type="region of interest" description="Disordered" evidence="2">
    <location>
        <begin position="1"/>
        <end position="45"/>
    </location>
</feature>
<sequence length="556" mass="59608">MSTTNADVGQRNSDNLPMEEPDAPAAKKEAGLAEQSATDLEEGEELTQVEVTADTGAVDTATAPSTPSIPPKLSLVRRIVRVVYWTPPSCRYDPANPPDFTFGLNLLFSFATTATVGNLYYNQPILYQMADTFNVSYEHASSIATLMQAGYAAGIILLCPVADILPRRPYILSLVAITALAWIGLCVTHSFTAFAGLSFICGFTTVTPQLMLPLVGDLAPPHRRATALAIVVSGLSLGMMVARLLAGVVANYTSWRNIYWFSFGAQAAVFFSLYFFMPDYPTKNVKGLDGGDDTPPRKRNIAVSVLHYCKVLYGSIAVLIFRHPPLMQACLIVFCMSAVFTSYWTTLSFLLASPPYVYPSFAIGLFGLIGIVVICFGPVYGRFVIERIVAVVAVLFGTIIELIGVCIGVGIGTFCIAGPVLQAILIDFGNQASNIALRASIYGLAPKSQNRVNAAYMIASFTGQLTGTSAGNRLYAMGGWRYSGGLSIGLLCFAILVCLARGPRETGWVGWHGGWSIRKDRVPKAVEAKPEPAGGEAGNVPETTVVVDNVTATEKV</sequence>
<dbReference type="Pfam" id="PF07690">
    <property type="entry name" value="MFS_1"/>
    <property type="match status" value="1"/>
</dbReference>
<comment type="subcellular location">
    <subcellularLocation>
        <location evidence="1">Membrane</location>
        <topology evidence="1">Multi-pass membrane protein</topology>
    </subcellularLocation>
</comment>
<dbReference type="PROSITE" id="PS50850">
    <property type="entry name" value="MFS"/>
    <property type="match status" value="1"/>
</dbReference>
<dbReference type="SUPFAM" id="SSF103473">
    <property type="entry name" value="MFS general substrate transporter"/>
    <property type="match status" value="1"/>
</dbReference>
<protein>
    <recommendedName>
        <fullName evidence="4">Major facilitator superfamily (MFS) profile domain-containing protein</fullName>
    </recommendedName>
</protein>
<feature type="domain" description="Major facilitator superfamily (MFS) profile" evidence="4">
    <location>
        <begin position="101"/>
        <end position="506"/>
    </location>
</feature>
<dbReference type="InterPro" id="IPR011701">
    <property type="entry name" value="MFS"/>
</dbReference>
<evidence type="ECO:0000256" key="1">
    <source>
        <dbReference type="ARBA" id="ARBA00004141"/>
    </source>
</evidence>
<dbReference type="Proteomes" id="UP001642482">
    <property type="component" value="Unassembled WGS sequence"/>
</dbReference>
<keyword evidence="3" id="KW-0472">Membrane</keyword>
<dbReference type="Gene3D" id="1.20.1250.20">
    <property type="entry name" value="MFS general substrate transporter like domains"/>
    <property type="match status" value="1"/>
</dbReference>
<feature type="transmembrane region" description="Helical" evidence="3">
    <location>
        <begin position="326"/>
        <end position="344"/>
    </location>
</feature>
<evidence type="ECO:0000259" key="4">
    <source>
        <dbReference type="PROSITE" id="PS50850"/>
    </source>
</evidence>
<feature type="transmembrane region" description="Helical" evidence="3">
    <location>
        <begin position="356"/>
        <end position="376"/>
    </location>
</feature>
<evidence type="ECO:0000313" key="6">
    <source>
        <dbReference type="Proteomes" id="UP001642482"/>
    </source>
</evidence>
<keyword evidence="3" id="KW-1133">Transmembrane helix</keyword>
<feature type="transmembrane region" description="Helical" evidence="3">
    <location>
        <begin position="301"/>
        <end position="321"/>
    </location>
</feature>
<accession>A0ABP0BFQ6</accession>
<comment type="caution">
    <text evidence="5">The sequence shown here is derived from an EMBL/GenBank/DDBJ whole genome shotgun (WGS) entry which is preliminary data.</text>
</comment>
<dbReference type="EMBL" id="CAWUHD010000028">
    <property type="protein sequence ID" value="CAK7218469.1"/>
    <property type="molecule type" value="Genomic_DNA"/>
</dbReference>
<dbReference type="InterPro" id="IPR036259">
    <property type="entry name" value="MFS_trans_sf"/>
</dbReference>
<feature type="transmembrane region" description="Helical" evidence="3">
    <location>
        <begin position="482"/>
        <end position="500"/>
    </location>
</feature>
<evidence type="ECO:0000313" key="5">
    <source>
        <dbReference type="EMBL" id="CAK7218469.1"/>
    </source>
</evidence>
<proteinExistence type="predicted"/>
<reference evidence="5 6" key="1">
    <citation type="submission" date="2024-01" db="EMBL/GenBank/DDBJ databases">
        <authorList>
            <person name="Allen C."/>
            <person name="Tagirdzhanova G."/>
        </authorList>
    </citation>
    <scope>NUCLEOTIDE SEQUENCE [LARGE SCALE GENOMIC DNA]</scope>
</reference>
<feature type="transmembrane region" description="Helical" evidence="3">
    <location>
        <begin position="174"/>
        <end position="205"/>
    </location>
</feature>
<feature type="transmembrane region" description="Helical" evidence="3">
    <location>
        <begin position="388"/>
        <end position="421"/>
    </location>
</feature>
<keyword evidence="3" id="KW-0812">Transmembrane</keyword>